<evidence type="ECO:0000256" key="1">
    <source>
        <dbReference type="SAM" id="Coils"/>
    </source>
</evidence>
<dbReference type="SUPFAM" id="SSF48695">
    <property type="entry name" value="Multiheme cytochromes"/>
    <property type="match status" value="1"/>
</dbReference>
<dbReference type="Proteomes" id="UP000179266">
    <property type="component" value="Unassembled WGS sequence"/>
</dbReference>
<organism evidence="2 3">
    <name type="scientific">Candidatus Schekmanbacteria bacterium RBG_13_48_7</name>
    <dbReference type="NCBI Taxonomy" id="1817878"/>
    <lineage>
        <taxon>Bacteria</taxon>
        <taxon>Candidatus Schekmaniibacteriota</taxon>
    </lineage>
</organism>
<evidence type="ECO:0000313" key="2">
    <source>
        <dbReference type="EMBL" id="OGL47645.1"/>
    </source>
</evidence>
<dbReference type="AlphaFoldDB" id="A0A1F7S1F1"/>
<sequence>MLKKGDRGAPACNGCHGNHGALPPGVASLSHVCGVCHVNNSELFDKSPHKTAFDRLRIPQCEICHSNHDIVAATDSMLGIQKESVCIKCHTEEKLPAGYTAAKKLSESIETLNFKLEETKTLIEDAEQKGMEFSDQKD</sequence>
<keyword evidence="1" id="KW-0175">Coiled coil</keyword>
<comment type="caution">
    <text evidence="2">The sequence shown here is derived from an EMBL/GenBank/DDBJ whole genome shotgun (WGS) entry which is preliminary data.</text>
</comment>
<dbReference type="EMBL" id="MGDD01000064">
    <property type="protein sequence ID" value="OGL47645.1"/>
    <property type="molecule type" value="Genomic_DNA"/>
</dbReference>
<name>A0A1F7S1F1_9BACT</name>
<dbReference type="InterPro" id="IPR036280">
    <property type="entry name" value="Multihaem_cyt_sf"/>
</dbReference>
<feature type="coiled-coil region" evidence="1">
    <location>
        <begin position="109"/>
        <end position="136"/>
    </location>
</feature>
<accession>A0A1F7S1F1</accession>
<gene>
    <name evidence="2" type="ORF">A2161_19940</name>
</gene>
<protein>
    <submittedName>
        <fullName evidence="2">Uncharacterized protein</fullName>
    </submittedName>
</protein>
<dbReference type="Gene3D" id="3.90.10.10">
    <property type="entry name" value="Cytochrome C3"/>
    <property type="match status" value="1"/>
</dbReference>
<reference evidence="2 3" key="1">
    <citation type="journal article" date="2016" name="Nat. Commun.">
        <title>Thousands of microbial genomes shed light on interconnected biogeochemical processes in an aquifer system.</title>
        <authorList>
            <person name="Anantharaman K."/>
            <person name="Brown C.T."/>
            <person name="Hug L.A."/>
            <person name="Sharon I."/>
            <person name="Castelle C.J."/>
            <person name="Probst A.J."/>
            <person name="Thomas B.C."/>
            <person name="Singh A."/>
            <person name="Wilkins M.J."/>
            <person name="Karaoz U."/>
            <person name="Brodie E.L."/>
            <person name="Williams K.H."/>
            <person name="Hubbard S.S."/>
            <person name="Banfield J.F."/>
        </authorList>
    </citation>
    <scope>NUCLEOTIDE SEQUENCE [LARGE SCALE GENOMIC DNA]</scope>
</reference>
<proteinExistence type="predicted"/>
<evidence type="ECO:0000313" key="3">
    <source>
        <dbReference type="Proteomes" id="UP000179266"/>
    </source>
</evidence>